<feature type="compositionally biased region" description="Basic and acidic residues" evidence="1">
    <location>
        <begin position="234"/>
        <end position="247"/>
    </location>
</feature>
<evidence type="ECO:0000313" key="2">
    <source>
        <dbReference type="EMBL" id="GEU78118.1"/>
    </source>
</evidence>
<dbReference type="AlphaFoldDB" id="A0A6L2MVT8"/>
<dbReference type="GO" id="GO:0008270">
    <property type="term" value="F:zinc ion binding"/>
    <property type="evidence" value="ECO:0007669"/>
    <property type="project" value="InterPro"/>
</dbReference>
<reference evidence="2" key="1">
    <citation type="journal article" date="2019" name="Sci. Rep.">
        <title>Draft genome of Tanacetum cinerariifolium, the natural source of mosquito coil.</title>
        <authorList>
            <person name="Yamashiro T."/>
            <person name="Shiraishi A."/>
            <person name="Satake H."/>
            <person name="Nakayama K."/>
        </authorList>
    </citation>
    <scope>NUCLEOTIDE SEQUENCE</scope>
</reference>
<evidence type="ECO:0008006" key="3">
    <source>
        <dbReference type="Google" id="ProtNLM"/>
    </source>
</evidence>
<dbReference type="GO" id="GO:0003676">
    <property type="term" value="F:nucleic acid binding"/>
    <property type="evidence" value="ECO:0007669"/>
    <property type="project" value="InterPro"/>
</dbReference>
<comment type="caution">
    <text evidence="2">The sequence shown here is derived from an EMBL/GenBank/DDBJ whole genome shotgun (WGS) entry which is preliminary data.</text>
</comment>
<protein>
    <recommendedName>
        <fullName evidence="3">CCHC-type domain-containing protein</fullName>
    </recommendedName>
</protein>
<sequence length="277" mass="31423">MALPDKHQLKFNIHKDAKTLMEAIKKRFGGNKATKKVQKTLLKQQYVNFTSSSSESLDQIHDRLQKLISQLEIFREFLSQKDINLKFLRSLPTEWRTHTLIWRDKTYLEEQSLDDLFNNLKIYEAEVKSSSSASTSTQNIAFVSSQNTGITNELVSAVASVSAASAKNSIYALPNRMDLKWQMAMLTVRARRFLQRTGKNLGANGPTSIGFDMSKVECYNCHMKGYFARECRSPKDTRRNVAAEPQRRNVPVETSTSNALVSSCDGVGSYDWSFQAE</sequence>
<dbReference type="InterPro" id="IPR036875">
    <property type="entry name" value="Znf_CCHC_sf"/>
</dbReference>
<dbReference type="Gene3D" id="4.10.60.10">
    <property type="entry name" value="Zinc finger, CCHC-type"/>
    <property type="match status" value="1"/>
</dbReference>
<feature type="region of interest" description="Disordered" evidence="1">
    <location>
        <begin position="234"/>
        <end position="255"/>
    </location>
</feature>
<name>A0A6L2MVT8_TANCI</name>
<gene>
    <name evidence="2" type="ORF">Tci_050096</name>
</gene>
<organism evidence="2">
    <name type="scientific">Tanacetum cinerariifolium</name>
    <name type="common">Dalmatian daisy</name>
    <name type="synonym">Chrysanthemum cinerariifolium</name>
    <dbReference type="NCBI Taxonomy" id="118510"/>
    <lineage>
        <taxon>Eukaryota</taxon>
        <taxon>Viridiplantae</taxon>
        <taxon>Streptophyta</taxon>
        <taxon>Embryophyta</taxon>
        <taxon>Tracheophyta</taxon>
        <taxon>Spermatophyta</taxon>
        <taxon>Magnoliopsida</taxon>
        <taxon>eudicotyledons</taxon>
        <taxon>Gunneridae</taxon>
        <taxon>Pentapetalae</taxon>
        <taxon>asterids</taxon>
        <taxon>campanulids</taxon>
        <taxon>Asterales</taxon>
        <taxon>Asteraceae</taxon>
        <taxon>Asteroideae</taxon>
        <taxon>Anthemideae</taxon>
        <taxon>Anthemidinae</taxon>
        <taxon>Tanacetum</taxon>
    </lineage>
</organism>
<accession>A0A6L2MVT8</accession>
<dbReference type="SUPFAM" id="SSF57756">
    <property type="entry name" value="Retrovirus zinc finger-like domains"/>
    <property type="match status" value="1"/>
</dbReference>
<dbReference type="Pfam" id="PF14223">
    <property type="entry name" value="Retrotran_gag_2"/>
    <property type="match status" value="1"/>
</dbReference>
<dbReference type="EMBL" id="BKCJ010007609">
    <property type="protein sequence ID" value="GEU78118.1"/>
    <property type="molecule type" value="Genomic_DNA"/>
</dbReference>
<proteinExistence type="predicted"/>
<evidence type="ECO:0000256" key="1">
    <source>
        <dbReference type="SAM" id="MobiDB-lite"/>
    </source>
</evidence>